<dbReference type="EMBL" id="AP012159">
    <property type="protein sequence ID" value="BAK83061.1"/>
    <property type="molecule type" value="Genomic_DNA"/>
</dbReference>
<feature type="domain" description="Aminoacyl-transfer RNA synthetases class-II family profile" evidence="14">
    <location>
        <begin position="133"/>
        <end position="372"/>
    </location>
</feature>
<dbReference type="GO" id="GO:0000287">
    <property type="term" value="F:magnesium ion binding"/>
    <property type="evidence" value="ECO:0007669"/>
    <property type="project" value="UniProtKB-UniRule"/>
</dbReference>
<dbReference type="GO" id="GO:0000049">
    <property type="term" value="F:tRNA binding"/>
    <property type="evidence" value="ECO:0007669"/>
    <property type="project" value="InterPro"/>
</dbReference>
<dbReference type="FunFam" id="3.30.930.10:FF:000003">
    <property type="entry name" value="Phenylalanine--tRNA ligase alpha subunit"/>
    <property type="match status" value="1"/>
</dbReference>
<dbReference type="GO" id="GO:0006432">
    <property type="term" value="P:phenylalanyl-tRNA aminoacylation"/>
    <property type="evidence" value="ECO:0007669"/>
    <property type="project" value="UniProtKB-UniRule"/>
</dbReference>
<keyword evidence="6 13" id="KW-0479">Metal-binding</keyword>
<evidence type="ECO:0000256" key="12">
    <source>
        <dbReference type="ARBA" id="ARBA00049255"/>
    </source>
</evidence>
<keyword evidence="9 13" id="KW-0460">Magnesium</keyword>
<dbReference type="GO" id="GO:0004826">
    <property type="term" value="F:phenylalanine-tRNA ligase activity"/>
    <property type="evidence" value="ECO:0007669"/>
    <property type="project" value="UniProtKB-UniRule"/>
</dbReference>
<evidence type="ECO:0000259" key="14">
    <source>
        <dbReference type="PROSITE" id="PS50862"/>
    </source>
</evidence>
<dbReference type="PANTHER" id="PTHR11538:SF41">
    <property type="entry name" value="PHENYLALANINE--TRNA LIGASE, MITOCHONDRIAL"/>
    <property type="match status" value="1"/>
</dbReference>
<dbReference type="InterPro" id="IPR022911">
    <property type="entry name" value="Phe_tRNA_ligase_alpha1_bac"/>
</dbReference>
<keyword evidence="4 13" id="KW-0963">Cytoplasm</keyword>
<dbReference type="STRING" id="634177.GLX_06490"/>
<dbReference type="InterPro" id="IPR045864">
    <property type="entry name" value="aa-tRNA-synth_II/BPL/LPL"/>
</dbReference>
<dbReference type="NCBIfam" id="TIGR00468">
    <property type="entry name" value="pheS"/>
    <property type="match status" value="1"/>
</dbReference>
<dbReference type="SUPFAM" id="SSF46589">
    <property type="entry name" value="tRNA-binding arm"/>
    <property type="match status" value="1"/>
</dbReference>
<evidence type="ECO:0000256" key="10">
    <source>
        <dbReference type="ARBA" id="ARBA00022917"/>
    </source>
</evidence>
<evidence type="ECO:0000256" key="2">
    <source>
        <dbReference type="ARBA" id="ARBA00010207"/>
    </source>
</evidence>
<reference evidence="16" key="1">
    <citation type="journal article" date="2011" name="J. Bacteriol.">
        <title>Complete genome sequence of NBRC 3288, a unique cellulose-nonproducing strain of Gluconacetobacter xylinus isolated from vinegar.</title>
        <authorList>
            <person name="Ogino H."/>
            <person name="Azuma Y."/>
            <person name="Hosoyama A."/>
            <person name="Nakazawa H."/>
            <person name="Matsutani M."/>
            <person name="Hasegawa A."/>
            <person name="Otsuyama K."/>
            <person name="Matsushita K."/>
            <person name="Fujita N."/>
            <person name="Shirai M."/>
        </authorList>
    </citation>
    <scope>NUCLEOTIDE SEQUENCE [LARGE SCALE GENOMIC DNA]</scope>
    <source>
        <strain evidence="16">NBRC 3288 / BCRC 11682 / LMG 1693</strain>
    </source>
</reference>
<evidence type="ECO:0000313" key="16">
    <source>
        <dbReference type="Proteomes" id="UP000009044"/>
    </source>
</evidence>
<evidence type="ECO:0000256" key="13">
    <source>
        <dbReference type="HAMAP-Rule" id="MF_00281"/>
    </source>
</evidence>
<accession>G2I4L4</accession>
<evidence type="ECO:0000256" key="9">
    <source>
        <dbReference type="ARBA" id="ARBA00022842"/>
    </source>
</evidence>
<sequence>MRRVWPAGRYLLPAARREPVRGAMSDDLETLREQTVQALAAATDQRAWDAVRVGTLGKSGSLTALLKQLGRMTPDERRTRGAALNRLRDELTRLIEARGQELEAAALNARLTAERVDVTLPCAPEADGALHPITRTIEEMAAIFGAMGFQIAEGPDIESDWHNFSALNTPAHHPARTDQDTFYLPAEAEGQPERVLRTQTSGVQIRTMLGHEPPIRIIAPGRTYRADHDATHSPMFHQCEGLVIEKGITLGHLKGCLSDFLRAFFQMPDLPVRFRASYFPFTEPSMEIDIGWSRRTGQIGAGDDWLEVLGAGMVHPRVLANCGLDAREWQGFAFGMGIERLTMLRHGIPDLRSFYESDVRWLRHYGTNPLSPALLHEGL</sequence>
<dbReference type="InterPro" id="IPR004188">
    <property type="entry name" value="Phe-tRNA_ligase_II_N"/>
</dbReference>
<evidence type="ECO:0000256" key="11">
    <source>
        <dbReference type="ARBA" id="ARBA00023146"/>
    </source>
</evidence>
<evidence type="ECO:0000256" key="1">
    <source>
        <dbReference type="ARBA" id="ARBA00004496"/>
    </source>
</evidence>
<dbReference type="InterPro" id="IPR004529">
    <property type="entry name" value="Phe-tRNA-synth_IIc_asu"/>
</dbReference>
<dbReference type="HAMAP" id="MF_00281">
    <property type="entry name" value="Phe_tRNA_synth_alpha1"/>
    <property type="match status" value="1"/>
</dbReference>
<evidence type="ECO:0000256" key="7">
    <source>
        <dbReference type="ARBA" id="ARBA00022741"/>
    </source>
</evidence>
<evidence type="ECO:0000256" key="8">
    <source>
        <dbReference type="ARBA" id="ARBA00022840"/>
    </source>
</evidence>
<dbReference type="GO" id="GO:0005737">
    <property type="term" value="C:cytoplasm"/>
    <property type="evidence" value="ECO:0007669"/>
    <property type="project" value="UniProtKB-SubCell"/>
</dbReference>
<dbReference type="Gene3D" id="3.30.930.10">
    <property type="entry name" value="Bira Bifunctional Protein, Domain 2"/>
    <property type="match status" value="1"/>
</dbReference>
<feature type="binding site" evidence="13">
    <location>
        <position position="283"/>
    </location>
    <ligand>
        <name>Mg(2+)</name>
        <dbReference type="ChEBI" id="CHEBI:18420"/>
        <note>shared with beta subunit</note>
    </ligand>
</feature>
<dbReference type="HOGENOM" id="CLU_025086_0_1_5"/>
<organism evidence="15 16">
    <name type="scientific">Komagataeibacter medellinensis (strain NBRC 3288 / BCRC 11682 / LMG 1693 / Kondo 51)</name>
    <name type="common">Gluconacetobacter medellinensis</name>
    <dbReference type="NCBI Taxonomy" id="634177"/>
    <lineage>
        <taxon>Bacteria</taxon>
        <taxon>Pseudomonadati</taxon>
        <taxon>Pseudomonadota</taxon>
        <taxon>Alphaproteobacteria</taxon>
        <taxon>Acetobacterales</taxon>
        <taxon>Acetobacteraceae</taxon>
        <taxon>Komagataeibacter</taxon>
    </lineage>
</organism>
<keyword evidence="8 13" id="KW-0067">ATP-binding</keyword>
<dbReference type="InterPro" id="IPR010978">
    <property type="entry name" value="tRNA-bd_arm"/>
</dbReference>
<name>G2I4L4_KOMMN</name>
<evidence type="ECO:0000256" key="5">
    <source>
        <dbReference type="ARBA" id="ARBA00022598"/>
    </source>
</evidence>
<dbReference type="GO" id="GO:0005524">
    <property type="term" value="F:ATP binding"/>
    <property type="evidence" value="ECO:0007669"/>
    <property type="project" value="UniProtKB-UniRule"/>
</dbReference>
<dbReference type="Proteomes" id="UP000009044">
    <property type="component" value="Chromosome"/>
</dbReference>
<gene>
    <name evidence="13" type="primary">pheS</name>
    <name evidence="15" type="ordered locus">GLX_06490</name>
</gene>
<evidence type="ECO:0000313" key="15">
    <source>
        <dbReference type="EMBL" id="BAK83061.1"/>
    </source>
</evidence>
<dbReference type="Pfam" id="PF02912">
    <property type="entry name" value="Phe_tRNA-synt_N"/>
    <property type="match status" value="1"/>
</dbReference>
<comment type="subcellular location">
    <subcellularLocation>
        <location evidence="1 13">Cytoplasm</location>
    </subcellularLocation>
</comment>
<dbReference type="KEGG" id="gxy:GLX_06490"/>
<comment type="cofactor">
    <cofactor evidence="13">
        <name>Mg(2+)</name>
        <dbReference type="ChEBI" id="CHEBI:18420"/>
    </cofactor>
    <text evidence="13">Binds 2 magnesium ions per tetramer.</text>
</comment>
<evidence type="ECO:0000256" key="6">
    <source>
        <dbReference type="ARBA" id="ARBA00022723"/>
    </source>
</evidence>
<proteinExistence type="inferred from homology"/>
<comment type="similarity">
    <text evidence="2 13">Belongs to the class-II aminoacyl-tRNA synthetase family. Phe-tRNA synthetase alpha subunit type 1 subfamily.</text>
</comment>
<dbReference type="PANTHER" id="PTHR11538">
    <property type="entry name" value="PHENYLALANYL-TRNA SYNTHETASE"/>
    <property type="match status" value="1"/>
</dbReference>
<dbReference type="InterPro" id="IPR006195">
    <property type="entry name" value="aa-tRNA-synth_II"/>
</dbReference>
<dbReference type="PATRIC" id="fig|634177.7.peg.760"/>
<comment type="subunit">
    <text evidence="3 13">Tetramer of two alpha and two beta subunits.</text>
</comment>
<dbReference type="eggNOG" id="COG0016">
    <property type="taxonomic scope" value="Bacteria"/>
</dbReference>
<evidence type="ECO:0000256" key="3">
    <source>
        <dbReference type="ARBA" id="ARBA00011209"/>
    </source>
</evidence>
<dbReference type="PROSITE" id="PS50862">
    <property type="entry name" value="AA_TRNA_LIGASE_II"/>
    <property type="match status" value="1"/>
</dbReference>
<dbReference type="SUPFAM" id="SSF55681">
    <property type="entry name" value="Class II aaRS and biotin synthetases"/>
    <property type="match status" value="1"/>
</dbReference>
<keyword evidence="10 13" id="KW-0648">Protein biosynthesis</keyword>
<dbReference type="InterPro" id="IPR002319">
    <property type="entry name" value="Phenylalanyl-tRNA_Synthase"/>
</dbReference>
<evidence type="ECO:0000256" key="4">
    <source>
        <dbReference type="ARBA" id="ARBA00022490"/>
    </source>
</evidence>
<dbReference type="Pfam" id="PF01409">
    <property type="entry name" value="tRNA-synt_2d"/>
    <property type="match status" value="1"/>
</dbReference>
<dbReference type="EC" id="6.1.1.20" evidence="13"/>
<keyword evidence="5 13" id="KW-0436">Ligase</keyword>
<dbReference type="AlphaFoldDB" id="G2I4L4"/>
<comment type="catalytic activity">
    <reaction evidence="12 13">
        <text>tRNA(Phe) + L-phenylalanine + ATP = L-phenylalanyl-tRNA(Phe) + AMP + diphosphate + H(+)</text>
        <dbReference type="Rhea" id="RHEA:19413"/>
        <dbReference type="Rhea" id="RHEA-COMP:9668"/>
        <dbReference type="Rhea" id="RHEA-COMP:9699"/>
        <dbReference type="ChEBI" id="CHEBI:15378"/>
        <dbReference type="ChEBI" id="CHEBI:30616"/>
        <dbReference type="ChEBI" id="CHEBI:33019"/>
        <dbReference type="ChEBI" id="CHEBI:58095"/>
        <dbReference type="ChEBI" id="CHEBI:78442"/>
        <dbReference type="ChEBI" id="CHEBI:78531"/>
        <dbReference type="ChEBI" id="CHEBI:456215"/>
        <dbReference type="EC" id="6.1.1.20"/>
    </reaction>
</comment>
<keyword evidence="11 13" id="KW-0030">Aminoacyl-tRNA synthetase</keyword>
<dbReference type="CDD" id="cd00496">
    <property type="entry name" value="PheRS_alpha_core"/>
    <property type="match status" value="1"/>
</dbReference>
<keyword evidence="7 13" id="KW-0547">Nucleotide-binding</keyword>
<protein>
    <recommendedName>
        <fullName evidence="13">Phenylalanine--tRNA ligase alpha subunit</fullName>
        <ecNumber evidence="13">6.1.1.20</ecNumber>
    </recommendedName>
    <alternativeName>
        <fullName evidence="13">Phenylalanyl-tRNA synthetase alpha subunit</fullName>
        <shortName evidence="13">PheRS</shortName>
    </alternativeName>
</protein>